<evidence type="ECO:0000313" key="1">
    <source>
        <dbReference type="EMBL" id="NGM19224.1"/>
    </source>
</evidence>
<reference evidence="1 2" key="1">
    <citation type="submission" date="2020-02" db="EMBL/GenBank/DDBJ databases">
        <authorList>
            <person name="Kim H.M."/>
            <person name="Jeon C.O."/>
        </authorList>
    </citation>
    <scope>NUCLEOTIDE SEQUENCE [LARGE SCALE GENOMIC DNA]</scope>
    <source>
        <strain evidence="1 2">PeD5</strain>
    </source>
</reference>
<keyword evidence="2" id="KW-1185">Reference proteome</keyword>
<protein>
    <submittedName>
        <fullName evidence="1">Type II toxin-antitoxin system ParD family antitoxin</fullName>
    </submittedName>
</protein>
<gene>
    <name evidence="1" type="ORF">G3576_04300</name>
</gene>
<proteinExistence type="predicted"/>
<dbReference type="AlphaFoldDB" id="A0A6M1LH16"/>
<dbReference type="RefSeq" id="WP_164693059.1">
    <property type="nucleotide sequence ID" value="NZ_JAAIKB010000001.1"/>
</dbReference>
<comment type="caution">
    <text evidence="1">The sequence shown here is derived from an EMBL/GenBank/DDBJ whole genome shotgun (WGS) entry which is preliminary data.</text>
</comment>
<evidence type="ECO:0000313" key="2">
    <source>
        <dbReference type="Proteomes" id="UP000475385"/>
    </source>
</evidence>
<dbReference type="InterPro" id="IPR038296">
    <property type="entry name" value="ParD_sf"/>
</dbReference>
<reference evidence="1 2" key="2">
    <citation type="submission" date="2020-03" db="EMBL/GenBank/DDBJ databases">
        <title>Roseomonas stagni sp. nov., isolated from pond water in Japan.</title>
        <authorList>
            <person name="Furuhata K."/>
            <person name="Miyamoto H."/>
            <person name="Goto K."/>
        </authorList>
    </citation>
    <scope>NUCLEOTIDE SEQUENCE [LARGE SCALE GENOMIC DNA]</scope>
    <source>
        <strain evidence="1 2">PeD5</strain>
    </source>
</reference>
<dbReference type="EMBL" id="JAAIKB010000001">
    <property type="protein sequence ID" value="NGM19224.1"/>
    <property type="molecule type" value="Genomic_DNA"/>
</dbReference>
<name>A0A6M1LH16_9PROT</name>
<dbReference type="Proteomes" id="UP000475385">
    <property type="component" value="Unassembled WGS sequence"/>
</dbReference>
<sequence>MKIEIGDRFKGVIAEAVESGLYTSPEDVVPPGVVTGALRLFAADQARPQALRESIAEALADAREVSEAEIEAALAETMHGLAARGIPE</sequence>
<organism evidence="1 2">
    <name type="scientific">Falsiroseomonas algicola</name>
    <dbReference type="NCBI Taxonomy" id="2716930"/>
    <lineage>
        <taxon>Bacteria</taxon>
        <taxon>Pseudomonadati</taxon>
        <taxon>Pseudomonadota</taxon>
        <taxon>Alphaproteobacteria</taxon>
        <taxon>Acetobacterales</taxon>
        <taxon>Roseomonadaceae</taxon>
        <taxon>Falsiroseomonas</taxon>
    </lineage>
</organism>
<accession>A0A6M1LH16</accession>
<dbReference type="Gene3D" id="6.10.10.120">
    <property type="entry name" value="Antitoxin ParD1-like"/>
    <property type="match status" value="1"/>
</dbReference>